<feature type="binding site" description="axial binding residue" evidence="12">
    <location>
        <position position="66"/>
    </location>
    <ligand>
        <name>heme c</name>
        <dbReference type="ChEBI" id="CHEBI:61717"/>
        <label>1</label>
    </ligand>
    <ligandPart>
        <name>Fe</name>
        <dbReference type="ChEBI" id="CHEBI:18248"/>
    </ligandPart>
</feature>
<organism evidence="15 16">
    <name type="scientific">Pseudomonas eucalypticola</name>
    <dbReference type="NCBI Taxonomy" id="2599595"/>
    <lineage>
        <taxon>Bacteria</taxon>
        <taxon>Pseudomonadati</taxon>
        <taxon>Pseudomonadota</taxon>
        <taxon>Gammaproteobacteria</taxon>
        <taxon>Pseudomonadales</taxon>
        <taxon>Pseudomonadaceae</taxon>
        <taxon>Pseudomonas</taxon>
    </lineage>
</organism>
<dbReference type="GO" id="GO:0016614">
    <property type="term" value="F:oxidoreductase activity, acting on CH-OH group of donors"/>
    <property type="evidence" value="ECO:0007669"/>
    <property type="project" value="InterPro"/>
</dbReference>
<dbReference type="InterPro" id="IPR009056">
    <property type="entry name" value="Cyt_c-like_dom"/>
</dbReference>
<feature type="binding site" description="covalent" evidence="11">
    <location>
        <position position="211"/>
    </location>
    <ligand>
        <name>heme c</name>
        <dbReference type="ChEBI" id="CHEBI:61717"/>
        <label>2</label>
    </ligand>
</feature>
<sequence>MKKQLLSGLAVALLAALGGALYLNGSTHADDVADDSVQAASAPAADAQAIQRGAYVAIQGDCAACHTAPGGRAYAGGYGLQTPFGVIHSTNITPDRASGIGNWTERDFFRAVRHGKRPDGQQLYPAMPYNAYVKMNDADLYDLWAYVRSLAPVQQTAPANTLGFPYNIRLAMVGWNLLFFDNRPYLPAPNQPAAWNRGRYLVDGAGHCAACHTPKNGLGGDTGAYLQGAELLGGHAPEITNNAYLGLGSWSQEQVRDYLKLGSNHQAVASGAMGEVVEHSTQYLRGEDLDAIALYLKSLPGSGAVAPAALQAGVAPMGRGAQVYEANCMACHGVQGEGIAGMVTAFADNPQIRTPTGSNLISAVLKGGRAVETVGNPTGASMPSFDWKLGDSDIAAVLTYVRNSWGNAAPAIATQDVARARSAIGAQPLLSQKP</sequence>
<dbReference type="GO" id="GO:0020037">
    <property type="term" value="F:heme binding"/>
    <property type="evidence" value="ECO:0007669"/>
    <property type="project" value="InterPro"/>
</dbReference>
<dbReference type="InterPro" id="IPR036909">
    <property type="entry name" value="Cyt_c-like_dom_sf"/>
</dbReference>
<reference evidence="15 16" key="1">
    <citation type="submission" date="2020-06" db="EMBL/GenBank/DDBJ databases">
        <title>Pseudomonas eucalypticola sp. nov., an endophyte of Eucalyptus dunnii leaves with biocontrol ability of eucalyptus leaf blight.</title>
        <authorList>
            <person name="Liu Y."/>
            <person name="Song Z."/>
            <person name="Zeng H."/>
            <person name="Lu M."/>
            <person name="Wang X."/>
            <person name="Lian X."/>
            <person name="Zhang Q."/>
        </authorList>
    </citation>
    <scope>NUCLEOTIDE SEQUENCE [LARGE SCALE GENOMIC DNA]</scope>
    <source>
        <strain evidence="15 16">NP-1</strain>
    </source>
</reference>
<keyword evidence="16" id="KW-1185">Reference proteome</keyword>
<feature type="binding site" description="covalent" evidence="11">
    <location>
        <position position="328"/>
    </location>
    <ligand>
        <name>heme c</name>
        <dbReference type="ChEBI" id="CHEBI:61717"/>
        <label>3</label>
    </ligand>
</feature>
<keyword evidence="2" id="KW-0813">Transport</keyword>
<dbReference type="PIRSF" id="PIRSF000018">
    <property type="entry name" value="Mb_ADH_cyt_c"/>
    <property type="match status" value="1"/>
</dbReference>
<evidence type="ECO:0000313" key="16">
    <source>
        <dbReference type="Proteomes" id="UP000509568"/>
    </source>
</evidence>
<dbReference type="Gene3D" id="1.10.760.10">
    <property type="entry name" value="Cytochrome c-like domain"/>
    <property type="match status" value="3"/>
</dbReference>
<evidence type="ECO:0000259" key="14">
    <source>
        <dbReference type="PROSITE" id="PS51007"/>
    </source>
</evidence>
<dbReference type="RefSeq" id="WP_176570437.1">
    <property type="nucleotide sequence ID" value="NZ_CP056030.1"/>
</dbReference>
<evidence type="ECO:0000256" key="3">
    <source>
        <dbReference type="ARBA" id="ARBA00022475"/>
    </source>
</evidence>
<evidence type="ECO:0000256" key="13">
    <source>
        <dbReference type="SAM" id="SignalP"/>
    </source>
</evidence>
<dbReference type="GO" id="GO:0009055">
    <property type="term" value="F:electron transfer activity"/>
    <property type="evidence" value="ECO:0007669"/>
    <property type="project" value="InterPro"/>
</dbReference>
<evidence type="ECO:0000256" key="9">
    <source>
        <dbReference type="ARBA" id="ARBA00023004"/>
    </source>
</evidence>
<evidence type="ECO:0000256" key="1">
    <source>
        <dbReference type="ARBA" id="ARBA00004236"/>
    </source>
</evidence>
<dbReference type="KEGG" id="pez:HWQ56_10665"/>
<accession>A0A7D5D626</accession>
<dbReference type="SUPFAM" id="SSF46626">
    <property type="entry name" value="Cytochrome c"/>
    <property type="match status" value="3"/>
</dbReference>
<dbReference type="PANTHER" id="PTHR35008:SF8">
    <property type="entry name" value="ALCOHOL DEHYDROGENASE CYTOCHROME C SUBUNIT"/>
    <property type="match status" value="1"/>
</dbReference>
<proteinExistence type="predicted"/>
<evidence type="ECO:0000256" key="7">
    <source>
        <dbReference type="ARBA" id="ARBA00022737"/>
    </source>
</evidence>
<dbReference type="PANTHER" id="PTHR35008">
    <property type="entry name" value="BLL4482 PROTEIN-RELATED"/>
    <property type="match status" value="1"/>
</dbReference>
<evidence type="ECO:0000313" key="15">
    <source>
        <dbReference type="EMBL" id="QKZ04219.1"/>
    </source>
</evidence>
<feature type="binding site" description="covalent" evidence="11">
    <location>
        <position position="65"/>
    </location>
    <ligand>
        <name>heme c</name>
        <dbReference type="ChEBI" id="CHEBI:61717"/>
        <label>1</label>
    </ligand>
</feature>
<comment type="subcellular location">
    <subcellularLocation>
        <location evidence="1">Cell membrane</location>
    </subcellularLocation>
</comment>
<dbReference type="PROSITE" id="PS51007">
    <property type="entry name" value="CYTC"/>
    <property type="match status" value="3"/>
</dbReference>
<evidence type="ECO:0000256" key="10">
    <source>
        <dbReference type="ARBA" id="ARBA00023136"/>
    </source>
</evidence>
<evidence type="ECO:0000256" key="11">
    <source>
        <dbReference type="PIRSR" id="PIRSR000018-50"/>
    </source>
</evidence>
<keyword evidence="9 12" id="KW-0408">Iron</keyword>
<dbReference type="InterPro" id="IPR014353">
    <property type="entry name" value="Membr-bd_ADH_cyt_c"/>
</dbReference>
<dbReference type="Pfam" id="PF00034">
    <property type="entry name" value="Cytochrom_C"/>
    <property type="match status" value="3"/>
</dbReference>
<feature type="domain" description="Cytochrome c" evidence="14">
    <location>
        <begin position="315"/>
        <end position="405"/>
    </location>
</feature>
<keyword evidence="4 11" id="KW-0349">Heme</keyword>
<dbReference type="PRINTS" id="PR00605">
    <property type="entry name" value="CYTCHROMECIC"/>
</dbReference>
<gene>
    <name evidence="15" type="ORF">HWQ56_10665</name>
</gene>
<protein>
    <submittedName>
        <fullName evidence="15">C-type cytochrome</fullName>
    </submittedName>
</protein>
<feature type="domain" description="Cytochrome c" evidence="14">
    <location>
        <begin position="193"/>
        <end position="300"/>
    </location>
</feature>
<dbReference type="GO" id="GO:0005886">
    <property type="term" value="C:plasma membrane"/>
    <property type="evidence" value="ECO:0007669"/>
    <property type="project" value="UniProtKB-SubCell"/>
</dbReference>
<evidence type="ECO:0000256" key="12">
    <source>
        <dbReference type="PIRSR" id="PIRSR000018-51"/>
    </source>
</evidence>
<feature type="binding site" description="covalent" evidence="11">
    <location>
        <position position="331"/>
    </location>
    <ligand>
        <name>heme c</name>
        <dbReference type="ChEBI" id="CHEBI:61717"/>
        <label>3</label>
    </ligand>
</feature>
<dbReference type="GO" id="GO:0005506">
    <property type="term" value="F:iron ion binding"/>
    <property type="evidence" value="ECO:0007669"/>
    <property type="project" value="InterPro"/>
</dbReference>
<keyword evidence="8" id="KW-0249">Electron transport</keyword>
<dbReference type="InterPro" id="IPR051459">
    <property type="entry name" value="Cytochrome_c-type_DH"/>
</dbReference>
<name>A0A7D5D626_9PSED</name>
<feature type="signal peptide" evidence="13">
    <location>
        <begin position="1"/>
        <end position="29"/>
    </location>
</feature>
<keyword evidence="6 13" id="KW-0732">Signal</keyword>
<evidence type="ECO:0000256" key="2">
    <source>
        <dbReference type="ARBA" id="ARBA00022448"/>
    </source>
</evidence>
<keyword evidence="3" id="KW-1003">Cell membrane</keyword>
<comment type="cofactor">
    <cofactor evidence="11">
        <name>heme c</name>
        <dbReference type="ChEBI" id="CHEBI:61717"/>
    </cofactor>
    <text evidence="11">Binds 3 heme c groups covalently per subunit.</text>
</comment>
<feature type="binding site" description="covalent" evidence="11">
    <location>
        <position position="208"/>
    </location>
    <ligand>
        <name>heme c</name>
        <dbReference type="ChEBI" id="CHEBI:61717"/>
        <label>2</label>
    </ligand>
</feature>
<evidence type="ECO:0000256" key="4">
    <source>
        <dbReference type="ARBA" id="ARBA00022617"/>
    </source>
</evidence>
<feature type="binding site" description="axial binding residue" evidence="12">
    <location>
        <position position="332"/>
    </location>
    <ligand>
        <name>heme c</name>
        <dbReference type="ChEBI" id="CHEBI:61717"/>
        <label>3</label>
    </ligand>
    <ligandPart>
        <name>Fe</name>
        <dbReference type="ChEBI" id="CHEBI:18248"/>
    </ligandPart>
</feature>
<evidence type="ECO:0000256" key="5">
    <source>
        <dbReference type="ARBA" id="ARBA00022723"/>
    </source>
</evidence>
<feature type="chain" id="PRO_5028919133" evidence="13">
    <location>
        <begin position="30"/>
        <end position="434"/>
    </location>
</feature>
<keyword evidence="5 12" id="KW-0479">Metal-binding</keyword>
<keyword evidence="7" id="KW-0677">Repeat</keyword>
<dbReference type="EMBL" id="CP056030">
    <property type="protein sequence ID" value="QKZ04219.1"/>
    <property type="molecule type" value="Genomic_DNA"/>
</dbReference>
<dbReference type="Proteomes" id="UP000509568">
    <property type="component" value="Chromosome"/>
</dbReference>
<feature type="binding site" description="covalent" evidence="11">
    <location>
        <position position="62"/>
    </location>
    <ligand>
        <name>heme c</name>
        <dbReference type="ChEBI" id="CHEBI:61717"/>
        <label>1</label>
    </ligand>
</feature>
<dbReference type="AlphaFoldDB" id="A0A7D5D626"/>
<feature type="binding site" description="axial binding residue" evidence="12">
    <location>
        <position position="212"/>
    </location>
    <ligand>
        <name>heme c</name>
        <dbReference type="ChEBI" id="CHEBI:61717"/>
        <label>2</label>
    </ligand>
    <ligandPart>
        <name>Fe</name>
        <dbReference type="ChEBI" id="CHEBI:18248"/>
    </ligandPart>
</feature>
<dbReference type="InterPro" id="IPR008168">
    <property type="entry name" value="Cyt_C_IC"/>
</dbReference>
<feature type="domain" description="Cytochrome c" evidence="14">
    <location>
        <begin position="48"/>
        <end position="151"/>
    </location>
</feature>
<keyword evidence="10" id="KW-0472">Membrane</keyword>
<evidence type="ECO:0000256" key="8">
    <source>
        <dbReference type="ARBA" id="ARBA00022982"/>
    </source>
</evidence>
<evidence type="ECO:0000256" key="6">
    <source>
        <dbReference type="ARBA" id="ARBA00022729"/>
    </source>
</evidence>